<evidence type="ECO:0000313" key="78">
    <source>
        <dbReference type="Proteomes" id="UP000533021"/>
    </source>
</evidence>
<dbReference type="Proteomes" id="UP000331186">
    <property type="component" value="Unassembled WGS sequence"/>
</dbReference>
<dbReference type="Proteomes" id="UP000852906">
    <property type="component" value="Unassembled WGS sequence"/>
</dbReference>
<evidence type="ECO:0000313" key="30">
    <source>
        <dbReference type="EMBL" id="ECX6926010.1"/>
    </source>
</evidence>
<dbReference type="RefSeq" id="WP_003724929.1">
    <property type="nucleotide sequence ID" value="NC_021824.1"/>
</dbReference>
<name>A0A0B8QU91_LISMN</name>
<evidence type="ECO:0000313" key="16">
    <source>
        <dbReference type="EMBL" id="EAG2245312.1"/>
    </source>
</evidence>
<evidence type="ECO:0000313" key="58">
    <source>
        <dbReference type="Proteomes" id="UP000364988"/>
    </source>
</evidence>
<evidence type="ECO:0000313" key="34">
    <source>
        <dbReference type="EMBL" id="EDN9835962.1"/>
    </source>
</evidence>
<dbReference type="EMBL" id="AACJYH010000003">
    <property type="protein sequence ID" value="EAK8897059.1"/>
    <property type="molecule type" value="Genomic_DNA"/>
</dbReference>
<dbReference type="EMBL" id="AAAREG010000012">
    <property type="protein sequence ID" value="EAE2355196.1"/>
    <property type="molecule type" value="Genomic_DNA"/>
</dbReference>
<dbReference type="Proteomes" id="UP000530452">
    <property type="component" value="Unassembled WGS sequence"/>
</dbReference>
<keyword evidence="1" id="KW-0472">Membrane</keyword>
<feature type="transmembrane region" description="Helical" evidence="1">
    <location>
        <begin position="156"/>
        <end position="177"/>
    </location>
</feature>
<dbReference type="KEGG" id="lmok:CQ02_00570"/>
<dbReference type="Proteomes" id="UP000365297">
    <property type="component" value="Unassembled WGS sequence"/>
</dbReference>
<dbReference type="Proteomes" id="UP000344343">
    <property type="component" value="Unassembled WGS sequence"/>
</dbReference>
<evidence type="ECO:0000313" key="61">
    <source>
        <dbReference type="Proteomes" id="UP000376505"/>
    </source>
</evidence>
<evidence type="ECO:0000313" key="67">
    <source>
        <dbReference type="Proteomes" id="UP000467347"/>
    </source>
</evidence>
<evidence type="ECO:0000313" key="24">
    <source>
        <dbReference type="EMBL" id="EAG9519685.1"/>
    </source>
</evidence>
<feature type="transmembrane region" description="Helical" evidence="1">
    <location>
        <begin position="123"/>
        <end position="144"/>
    </location>
</feature>
<dbReference type="Proteomes" id="UP000478682">
    <property type="component" value="Unassembled WGS sequence"/>
</dbReference>
<evidence type="ECO:0000313" key="77">
    <source>
        <dbReference type="Proteomes" id="UP000530452"/>
    </source>
</evidence>
<dbReference type="EMBL" id="AABGHY010000003">
    <property type="protein sequence ID" value="EAH3294062.1"/>
    <property type="molecule type" value="Genomic_DNA"/>
</dbReference>
<reference evidence="46 89" key="1">
    <citation type="submission" date="2016-09" db="EMBL/GenBank/DDBJ databases">
        <title>100K Listeria isolates.</title>
        <authorList>
            <person name="Chen P."/>
            <person name="Weimer B.C."/>
            <person name="Kong N."/>
            <person name="Huang B."/>
        </authorList>
    </citation>
    <scope>NUCLEOTIDE SEQUENCE [LARGE SCALE GENOMIC DNA]</scope>
    <source>
        <strain evidence="46 89">BCW_2383</strain>
    </source>
</reference>
<dbReference type="EMBL" id="AABFVG010000003">
    <property type="protein sequence ID" value="EAH2281865.1"/>
    <property type="molecule type" value="Genomic_DNA"/>
</dbReference>
<evidence type="ECO:0000313" key="46">
    <source>
        <dbReference type="EMBL" id="OET52722.1"/>
    </source>
</evidence>
<evidence type="ECO:0000313" key="21">
    <source>
        <dbReference type="EMBL" id="EAG6168897.1"/>
    </source>
</evidence>
<sequence length="186" mass="21571">MTSEFFSTLLLIIGLLLGFFLAILLILVGIRRFLCSAEEPLKRIQRYQLWHNRYQLNAEVTSFLIVIGASLSVSLITLQITAIPFQYTVLIFWSSWLFHLLSFWKKIRVPKKMKNEMKQLAGFLLITVLYFVGFFAMKSVHFSIIQVADFPGVIQFGIRTYLTICSFFVACGALIVWQRIYVKLLK</sequence>
<evidence type="ECO:0000313" key="70">
    <source>
        <dbReference type="Proteomes" id="UP000478704"/>
    </source>
</evidence>
<evidence type="ECO:0000313" key="10">
    <source>
        <dbReference type="EMBL" id="EAE1339834.1"/>
    </source>
</evidence>
<evidence type="ECO:0000313" key="33">
    <source>
        <dbReference type="EMBL" id="EDN7714715.1"/>
    </source>
</evidence>
<dbReference type="Proteomes" id="UP000548278">
    <property type="component" value="Unassembled WGS sequence"/>
</dbReference>
<dbReference type="EMBL" id="AALGDA010000053">
    <property type="protein sequence ID" value="ECY9783830.1"/>
    <property type="molecule type" value="Genomic_DNA"/>
</dbReference>
<dbReference type="EMBL" id="QDAY01000006">
    <property type="protein sequence ID" value="KAA9447495.1"/>
    <property type="molecule type" value="Genomic_DNA"/>
</dbReference>
<dbReference type="EMBL" id="AABBHO010000019">
    <property type="protein sequence ID" value="EAG2997159.1"/>
    <property type="molecule type" value="Genomic_DNA"/>
</dbReference>
<evidence type="ECO:0000313" key="36">
    <source>
        <dbReference type="EMBL" id="EDP8512986.1"/>
    </source>
</evidence>
<dbReference type="EMBL" id="AABBZO010000004">
    <property type="protein sequence ID" value="EAG4461605.1"/>
    <property type="molecule type" value="Genomic_DNA"/>
</dbReference>
<dbReference type="Proteomes" id="UP000528151">
    <property type="component" value="Unassembled WGS sequence"/>
</dbReference>
<evidence type="ECO:0000313" key="82">
    <source>
        <dbReference type="Proteomes" id="UP000548278"/>
    </source>
</evidence>
<evidence type="ECO:0000313" key="35">
    <source>
        <dbReference type="EMBL" id="EDO0984756.1"/>
    </source>
</evidence>
<dbReference type="Proteomes" id="UP000339309">
    <property type="component" value="Unassembled WGS sequence"/>
</dbReference>
<feature type="transmembrane region" description="Helical" evidence="1">
    <location>
        <begin position="84"/>
        <end position="103"/>
    </location>
</feature>
<dbReference type="Proteomes" id="UP000354255">
    <property type="component" value="Unassembled WGS sequence"/>
</dbReference>
<dbReference type="EMBL" id="AABGUK010000006">
    <property type="protein sequence ID" value="EAH4243097.1"/>
    <property type="molecule type" value="Genomic_DNA"/>
</dbReference>
<proteinExistence type="predicted"/>
<dbReference type="EMBL" id="DABJAN010000003">
    <property type="protein sequence ID" value="HAJ9593623.1"/>
    <property type="molecule type" value="Genomic_DNA"/>
</dbReference>
<evidence type="ECO:0000313" key="15">
    <source>
        <dbReference type="EMBL" id="EAG2086668.1"/>
    </source>
</evidence>
<dbReference type="Proteomes" id="UP000840197">
    <property type="component" value="Unassembled WGS sequence"/>
</dbReference>
<evidence type="ECO:0000313" key="11">
    <source>
        <dbReference type="EMBL" id="EAE2355196.1"/>
    </source>
</evidence>
<reference evidence="51 54" key="6">
    <citation type="submission" date="2018-06" db="EMBL/GenBank/DDBJ databases">
        <authorList>
            <consortium name="GenomeTrakr: Next Generation Sequencing Network for Food Pathogen Tracability"/>
        </authorList>
    </citation>
    <scope>NUCLEOTIDE SEQUENCE [LARGE SCALE GENOMIC DNA]</scope>
    <source>
        <strain evidence="18 83">10B02965A-1</strain>
        <strain evidence="5 60">CFSAN008042</strain>
        <strain evidence="20 76">CFSAN063727</strain>
        <strain evidence="33 65">CFSAN102901</strain>
        <strain evidence="10 62">FDA00006494</strain>
        <strain evidence="3 59">FDA00007096</strain>
        <strain evidence="16">FDA00011243</strain>
        <strain evidence="4 49">FDA00013332</strain>
        <strain evidence="9 53">FDA00013853</strain>
        <strain evidence="36">FDA00015054</strain>
        <strain evidence="19 79">FDA1005580-S054-001</strain>
        <strain evidence="70">FDA1090798-S029-001</strain>
        <strain evidence="71">FDA956581-098-004</strain>
        <strain evidence="17 74">FDA960927-006-004</strain>
        <strain evidence="21 84">FLAG-38921</strain>
        <strain evidence="30 64">FLAG-51482A</strain>
        <strain evidence="15 51">FLAG-54356</strain>
        <strain evidence="8 61">FSIS31901579</strain>
        <strain evidence="27 75">LS1344</strain>
        <strain evidence="34 67">OSF101448</strain>
        <strain evidence="7 54">VA-WGS-00405</strain>
    </source>
</reference>
<dbReference type="EMBL" id="AABEKY010000002">
    <property type="protein sequence ID" value="EAG9386863.1"/>
    <property type="molecule type" value="Genomic_DNA"/>
</dbReference>
<dbReference type="Proteomes" id="UP000427828">
    <property type="component" value="Unassembled WGS sequence"/>
</dbReference>
<evidence type="ECO:0000313" key="3">
    <source>
        <dbReference type="EMBL" id="EAC5551468.1"/>
    </source>
</evidence>
<evidence type="ECO:0000313" key="88">
    <source>
        <dbReference type="Proteomes" id="UP000844415"/>
    </source>
</evidence>
<dbReference type="Proteomes" id="UP000358545">
    <property type="component" value="Unassembled WGS sequence"/>
</dbReference>
<evidence type="ECO:0000313" key="53">
    <source>
        <dbReference type="Proteomes" id="UP000344343"/>
    </source>
</evidence>
<evidence type="ECO:0000313" key="81">
    <source>
        <dbReference type="Proteomes" id="UP000546397"/>
    </source>
</evidence>
<evidence type="ECO:0000313" key="66">
    <source>
        <dbReference type="Proteomes" id="UP000460224"/>
    </source>
</evidence>
<dbReference type="Proteomes" id="UP000840039">
    <property type="component" value="Unassembled WGS sequence"/>
</dbReference>
<dbReference type="EMBL" id="AAANYN010000003">
    <property type="protein sequence ID" value="EAD5773320.1"/>
    <property type="molecule type" value="Genomic_DNA"/>
</dbReference>
<evidence type="ECO:0000313" key="86">
    <source>
        <dbReference type="Proteomes" id="UP000841146"/>
    </source>
</evidence>
<evidence type="ECO:0000313" key="26">
    <source>
        <dbReference type="EMBL" id="EAH3294062.1"/>
    </source>
</evidence>
<evidence type="ECO:0000313" key="12">
    <source>
        <dbReference type="EMBL" id="EAE4941953.1"/>
    </source>
</evidence>
<accession>A0A0B8QU91</accession>
<dbReference type="Proteomes" id="UP000533021">
    <property type="component" value="Unassembled WGS sequence"/>
</dbReference>
<evidence type="ECO:0000313" key="69">
    <source>
        <dbReference type="Proteomes" id="UP000478682"/>
    </source>
</evidence>
<dbReference type="EMBL" id="AABATR010000002">
    <property type="protein sequence ID" value="EAG1893101.1"/>
    <property type="molecule type" value="Genomic_DNA"/>
</dbReference>
<evidence type="ECO:0000313" key="25">
    <source>
        <dbReference type="EMBL" id="EAH2281865.1"/>
    </source>
</evidence>
<protein>
    <submittedName>
        <fullName evidence="17">Uncharacterized protein</fullName>
    </submittedName>
</protein>
<evidence type="ECO:0000313" key="83">
    <source>
        <dbReference type="Proteomes" id="UP000549379"/>
    </source>
</evidence>
<dbReference type="EMBL" id="AAAJKI010000017">
    <property type="protein sequence ID" value="EAC6548350.1"/>
    <property type="molecule type" value="Genomic_DNA"/>
</dbReference>
<evidence type="ECO:0000313" key="2">
    <source>
        <dbReference type="EMBL" id="EAC4552780.1"/>
    </source>
</evidence>
<dbReference type="Proteomes" id="UP000546397">
    <property type="component" value="Unassembled WGS sequence"/>
</dbReference>
<dbReference type="EMBL" id="AAAMZD010000002">
    <property type="protein sequence ID" value="EAD3792339.1"/>
    <property type="molecule type" value="Genomic_DNA"/>
</dbReference>
<evidence type="ECO:0000313" key="75">
    <source>
        <dbReference type="Proteomes" id="UP000527632"/>
    </source>
</evidence>
<evidence type="ECO:0000313" key="37">
    <source>
        <dbReference type="EMBL" id="HAA8054241.1"/>
    </source>
</evidence>
<feature type="transmembrane region" description="Helical" evidence="1">
    <location>
        <begin position="56"/>
        <end position="78"/>
    </location>
</feature>
<dbReference type="EMBL" id="DAAEEB010000012">
    <property type="protein sequence ID" value="HAA8054241.1"/>
    <property type="molecule type" value="Genomic_DNA"/>
</dbReference>
<dbReference type="EMBL" id="AANCRK010000002">
    <property type="protein sequence ID" value="EDN7714715.1"/>
    <property type="molecule type" value="Genomic_DNA"/>
</dbReference>
<dbReference type="Proteomes" id="UP000540117">
    <property type="component" value="Unassembled WGS sequence"/>
</dbReference>
<evidence type="ECO:0000313" key="29">
    <source>
        <dbReference type="EMBL" id="EAK9317344.1"/>
    </source>
</evidence>
<reference evidence="42" key="9">
    <citation type="submission" date="2019-11" db="EMBL/GenBank/DDBJ databases">
        <authorList>
            <consortium name="NCBI Pathogen Detection Project"/>
        </authorList>
    </citation>
    <scope>NUCLEOTIDE SEQUENCE</scope>
    <source>
        <strain evidence="37">09CEB371LM</strain>
        <strain evidence="43">2017-325981-023-01</strain>
        <strain evidence="39">CFIAFB20100120</strain>
        <strain evidence="38">CFIAFB20130012</strain>
        <strain evidence="41">CFIAFB20170037</strain>
        <strain evidence="40">CFIAFB20170045</strain>
        <strain evidence="42">DMG1500109</strain>
    </source>
</reference>
<evidence type="ECO:0000313" key="85">
    <source>
        <dbReference type="Proteomes" id="UP000840197"/>
    </source>
</evidence>
<evidence type="ECO:0000313" key="87">
    <source>
        <dbReference type="Proteomes" id="UP000843775"/>
    </source>
</evidence>
<dbReference type="EMBL" id="DAAIHR010000010">
    <property type="protein sequence ID" value="HAB8398986.1"/>
    <property type="molecule type" value="Genomic_DNA"/>
</dbReference>
<dbReference type="Proteomes" id="UP000842809">
    <property type="component" value="Unassembled WGS sequence"/>
</dbReference>
<dbReference type="EMBL" id="AABCVX010000002">
    <property type="protein sequence ID" value="EAG6168897.1"/>
    <property type="molecule type" value="Genomic_DNA"/>
</dbReference>
<evidence type="ECO:0000313" key="74">
    <source>
        <dbReference type="Proteomes" id="UP000525850"/>
    </source>
</evidence>
<evidence type="ECO:0000313" key="57">
    <source>
        <dbReference type="Proteomes" id="UP000358545"/>
    </source>
</evidence>
<dbReference type="Proteomes" id="UP000522199">
    <property type="component" value="Unassembled WGS sequence"/>
</dbReference>
<dbReference type="EMBL" id="DAAJFY010000002">
    <property type="protein sequence ID" value="HAC0274673.1"/>
    <property type="molecule type" value="Genomic_DNA"/>
</dbReference>
<dbReference type="EMBL" id="AACKDQ010000020">
    <property type="protein sequence ID" value="EAK9317344.1"/>
    <property type="molecule type" value="Genomic_DNA"/>
</dbReference>
<evidence type="ECO:0000313" key="79">
    <source>
        <dbReference type="Proteomes" id="UP000540117"/>
    </source>
</evidence>
<dbReference type="EMBL" id="AALEDS010000001">
    <property type="protein sequence ID" value="ECY6543069.1"/>
    <property type="molecule type" value="Genomic_DNA"/>
</dbReference>
<dbReference type="EMBL" id="AABBAW010000002">
    <property type="protein sequence ID" value="EAG2514751.1"/>
    <property type="molecule type" value="Genomic_DNA"/>
</dbReference>
<evidence type="ECO:0000313" key="76">
    <source>
        <dbReference type="Proteomes" id="UP000528151"/>
    </source>
</evidence>
<dbReference type="Proteomes" id="UP000455569">
    <property type="component" value="Unassembled WGS sequence"/>
</dbReference>
<dbReference type="Proteomes" id="UP000467347">
    <property type="component" value="Unassembled WGS sequence"/>
</dbReference>
<dbReference type="Proteomes" id="UP000368512">
    <property type="component" value="Unassembled WGS sequence"/>
</dbReference>
<dbReference type="EMBL" id="AANDSR010000002">
    <property type="protein sequence ID" value="EDN9835962.1"/>
    <property type="molecule type" value="Genomic_DNA"/>
</dbReference>
<dbReference type="EMBL" id="AAAJWF010000008">
    <property type="protein sequence ID" value="EAC7481498.1"/>
    <property type="molecule type" value="Genomic_DNA"/>
</dbReference>
<dbReference type="Proteomes" id="UP000376505">
    <property type="component" value="Unassembled WGS sequence"/>
</dbReference>
<evidence type="ECO:0000313" key="4">
    <source>
        <dbReference type="EMBL" id="EAC6548350.1"/>
    </source>
</evidence>
<evidence type="ECO:0000313" key="60">
    <source>
        <dbReference type="Proteomes" id="UP000368512"/>
    </source>
</evidence>
<dbReference type="Proteomes" id="UP000478704">
    <property type="component" value="Unassembled WGS sequence"/>
</dbReference>
<dbReference type="Proteomes" id="UP000489121">
    <property type="component" value="Unassembled WGS sequence"/>
</dbReference>
<dbReference type="EMBL" id="AABEMN010000009">
    <property type="protein sequence ID" value="EAG9519685.1"/>
    <property type="molecule type" value="Genomic_DNA"/>
</dbReference>
<evidence type="ECO:0000313" key="8">
    <source>
        <dbReference type="EMBL" id="EAD5773320.1"/>
    </source>
</evidence>
<evidence type="ECO:0000313" key="39">
    <source>
        <dbReference type="EMBL" id="HAB8557072.1"/>
    </source>
</evidence>
<evidence type="ECO:0000313" key="55">
    <source>
        <dbReference type="Proteomes" id="UP000350032"/>
    </source>
</evidence>
<evidence type="ECO:0000313" key="84">
    <source>
        <dbReference type="Proteomes" id="UP000566721"/>
    </source>
</evidence>
<evidence type="ECO:0000313" key="45">
    <source>
        <dbReference type="EMBL" id="NYA01169.1"/>
    </source>
</evidence>
<evidence type="ECO:0000313" key="9">
    <source>
        <dbReference type="EMBL" id="EAD5786693.1"/>
    </source>
</evidence>
<dbReference type="OMA" id="WQRIYAN"/>
<gene>
    <name evidence="13" type="ORF">A8L61_14500</name>
    <name evidence="22" type="ORF">AB917_01935</name>
    <name evidence="2" type="ORF">ABZ57_09810</name>
    <name evidence="46" type="ORF">AJL21_02180</name>
    <name evidence="10" type="ORF">ART25_13015</name>
    <name evidence="3" type="ORF">ARY78_13615</name>
    <name evidence="17" type="ORF">B1N52_06225</name>
    <name evidence="16" type="ORF">B1S26_07800</name>
    <name evidence="18" type="ORF">B5K54_07645</name>
    <name evidence="14" type="ORF">BB997_05710</name>
    <name evidence="30" type="ORF">BCZ19_15260</name>
    <name evidence="15" type="ORF">BCZ21_05310</name>
    <name evidence="20" type="ORF">CA369_04835</name>
    <name evidence="19" type="ORF">CAV64_13720</name>
    <name evidence="23" type="ORF">CW845_05120</name>
    <name evidence="25" type="ORF">D4920_07265</name>
    <name evidence="24" type="ORF">D4B11_07860</name>
    <name evidence="26" type="ORF">D5N24_06610</name>
    <name evidence="28" type="ORF">D7104_05015</name>
    <name evidence="44" type="ORF">DCK61_14390</name>
    <name evidence="21" type="ORF">DCT16_05760</name>
    <name evidence="5" type="ORF">DQ70_12475</name>
    <name evidence="4" type="ORF">DU018_08240</name>
    <name evidence="47" type="ORF">DYZ80_00886</name>
    <name evidence="12" type="ORF">E1W56_07840</name>
    <name evidence="27" type="ORF">E5F58_13985</name>
    <name evidence="9" type="ORF">EX365_09005</name>
    <name evidence="8" type="ORF">EXZ73_03345</name>
    <name evidence="31" type="ORF">F6436_01885</name>
    <name evidence="32" type="ORF">F6515_12630</name>
    <name evidence="29" type="ORF">FA835_09535</name>
    <name evidence="35" type="ORF">FV747_01940</name>
    <name evidence="36" type="ORF">G3O21_000380</name>
    <name evidence="37" type="ORF">GHH22_13945</name>
    <name evidence="42" type="ORF">GI949_01905</name>
    <name evidence="34" type="ORF">GJW51_04675</name>
    <name evidence="33" type="ORF">GQG13_06180</name>
    <name evidence="38" type="ORF">GYR60_10715</name>
    <name evidence="39" type="ORF">GYS09_07215</name>
    <name evidence="40" type="ORF">GYX23_01845</name>
    <name evidence="41" type="ORF">GYY14_04720</name>
    <name evidence="43" type="ORF">HQN34_001829</name>
    <name evidence="45" type="ORF">HZJ64_04940</name>
    <name evidence="6" type="ORF">KV70_01880</name>
    <name evidence="7" type="ORF">UI29_06040</name>
    <name evidence="11" type="ORF">Y261_12630</name>
</gene>
<evidence type="ECO:0000313" key="27">
    <source>
        <dbReference type="EMBL" id="EAH4243097.1"/>
    </source>
</evidence>
<evidence type="ECO:0000313" key="32">
    <source>
        <dbReference type="EMBL" id="ECY9783830.1"/>
    </source>
</evidence>
<dbReference type="Proteomes" id="UP000544530">
    <property type="component" value="Unassembled WGS sequence"/>
</dbReference>
<dbReference type="Proteomes" id="UP000566721">
    <property type="component" value="Unassembled WGS sequence"/>
</dbReference>
<evidence type="ECO:0000313" key="19">
    <source>
        <dbReference type="EMBL" id="EAG4332301.1"/>
    </source>
</evidence>
<evidence type="ECO:0000313" key="65">
    <source>
        <dbReference type="Proteomes" id="UP000455569"/>
    </source>
</evidence>
<evidence type="ECO:0000313" key="7">
    <source>
        <dbReference type="EMBL" id="EAD3792339.1"/>
    </source>
</evidence>
<dbReference type="EMBL" id="AAAIXK010000008">
    <property type="protein sequence ID" value="EAC5551468.1"/>
    <property type="molecule type" value="Genomic_DNA"/>
</dbReference>
<dbReference type="KEGG" id="lmv:Y193_00715"/>
<dbReference type="EMBL" id="AABBYJ010000009">
    <property type="protein sequence ID" value="EAG4332301.1"/>
    <property type="molecule type" value="Genomic_DNA"/>
</dbReference>
<evidence type="ECO:0000313" key="38">
    <source>
        <dbReference type="EMBL" id="HAB8398986.1"/>
    </source>
</evidence>
<evidence type="ECO:0000313" key="64">
    <source>
        <dbReference type="Proteomes" id="UP000427828"/>
    </source>
</evidence>
<evidence type="ECO:0000313" key="51">
    <source>
        <dbReference type="Proteomes" id="UP000337746"/>
    </source>
</evidence>
<evidence type="ECO:0000313" key="6">
    <source>
        <dbReference type="EMBL" id="EAC9038958.1"/>
    </source>
</evidence>
<dbReference type="Proteomes" id="UP000345329">
    <property type="component" value="Unassembled WGS sequence"/>
</dbReference>
<evidence type="ECO:0000313" key="48">
    <source>
        <dbReference type="Proteomes" id="UP000272537"/>
    </source>
</evidence>
<dbReference type="EMBL" id="AANPAU010000001">
    <property type="protein sequence ID" value="EDP8512986.1"/>
    <property type="molecule type" value="Genomic_DNA"/>
</dbReference>
<dbReference type="Proteomes" id="UP000843775">
    <property type="component" value="Unassembled WGS sequence"/>
</dbReference>
<evidence type="ECO:0000313" key="71">
    <source>
        <dbReference type="Proteomes" id="UP000481141"/>
    </source>
</evidence>
<dbReference type="EMBL" id="DAAJCS010000001">
    <property type="protein sequence ID" value="HAC0011731.1"/>
    <property type="molecule type" value="Genomic_DNA"/>
</dbReference>
<dbReference type="AlphaFoldDB" id="A0A0B8QU91"/>
<evidence type="ECO:0000313" key="28">
    <source>
        <dbReference type="EMBL" id="EAK8897059.1"/>
    </source>
</evidence>
<dbReference type="EMBL" id="AAAKQF010000001">
    <property type="protein sequence ID" value="EAC9038958.1"/>
    <property type="molecule type" value="Genomic_DNA"/>
</dbReference>
<dbReference type="EMBL" id="AABAGT010000029">
    <property type="protein sequence ID" value="EAG0868478.1"/>
    <property type="molecule type" value="Genomic_DNA"/>
</dbReference>
<evidence type="ECO:0000313" key="62">
    <source>
        <dbReference type="Proteomes" id="UP000379076"/>
    </source>
</evidence>
<evidence type="ECO:0000313" key="80">
    <source>
        <dbReference type="Proteomes" id="UP000544530"/>
    </source>
</evidence>
<evidence type="ECO:0000313" key="56">
    <source>
        <dbReference type="Proteomes" id="UP000354255"/>
    </source>
</evidence>
<evidence type="ECO:0000313" key="44">
    <source>
        <dbReference type="EMBL" id="KAA9447495.1"/>
    </source>
</evidence>
<dbReference type="EMBL" id="MJTJ01000004">
    <property type="protein sequence ID" value="OET52722.1"/>
    <property type="molecule type" value="Genomic_DNA"/>
</dbReference>
<dbReference type="EMBL" id="AALAQH010000014">
    <property type="protein sequence ID" value="ECX6926010.1"/>
    <property type="molecule type" value="Genomic_DNA"/>
</dbReference>
<dbReference type="EMBL" id="JACAVN010000002">
    <property type="protein sequence ID" value="NYA01169.1"/>
    <property type="molecule type" value="Genomic_DNA"/>
</dbReference>
<evidence type="ECO:0000313" key="43">
    <source>
        <dbReference type="EMBL" id="HAJ9593623.1"/>
    </source>
</evidence>
<dbReference type="Proteomes" id="UP000460224">
    <property type="component" value="Unassembled WGS sequence"/>
</dbReference>
<keyword evidence="1" id="KW-1133">Transmembrane helix</keyword>
<dbReference type="EMBL" id="AANEHK010000001">
    <property type="protein sequence ID" value="EDO0984756.1"/>
    <property type="molecule type" value="Genomic_DNA"/>
</dbReference>
<dbReference type="Proteomes" id="UP000843503">
    <property type="component" value="Unassembled WGS sequence"/>
</dbReference>
<evidence type="ECO:0000313" key="73">
    <source>
        <dbReference type="Proteomes" id="UP000522199"/>
    </source>
</evidence>
<dbReference type="Proteomes" id="UP000481141">
    <property type="component" value="Unassembled WGS sequence"/>
</dbReference>
<evidence type="ECO:0000313" key="42">
    <source>
        <dbReference type="EMBL" id="HAC1753726.1"/>
    </source>
</evidence>
<evidence type="ECO:0000313" key="5">
    <source>
        <dbReference type="EMBL" id="EAC7481498.1"/>
    </source>
</evidence>
<evidence type="ECO:0000313" key="41">
    <source>
        <dbReference type="EMBL" id="HAC0274673.1"/>
    </source>
</evidence>
<dbReference type="EMBL" id="DAAJZA010000001">
    <property type="protein sequence ID" value="HAC1753726.1"/>
    <property type="molecule type" value="Genomic_DNA"/>
</dbReference>
<evidence type="ECO:0000313" key="50">
    <source>
        <dbReference type="Proteomes" id="UP000336166"/>
    </source>
</evidence>
<organism evidence="17 74">
    <name type="scientific">Listeria monocytogenes</name>
    <dbReference type="NCBI Taxonomy" id="1639"/>
    <lineage>
        <taxon>Bacteria</taxon>
        <taxon>Bacillati</taxon>
        <taxon>Bacillota</taxon>
        <taxon>Bacilli</taxon>
        <taxon>Bacillales</taxon>
        <taxon>Listeriaceae</taxon>
        <taxon>Listeria</taxon>
    </lineage>
</organism>
<evidence type="ECO:0000313" key="52">
    <source>
        <dbReference type="Proteomes" id="UP000339309"/>
    </source>
</evidence>
<evidence type="ECO:0000313" key="68">
    <source>
        <dbReference type="Proteomes" id="UP000467536"/>
    </source>
</evidence>
<evidence type="ECO:0000313" key="20">
    <source>
        <dbReference type="EMBL" id="EAG4461605.1"/>
    </source>
</evidence>
<dbReference type="Proteomes" id="UP000525850">
    <property type="component" value="Unassembled WGS sequence"/>
</dbReference>
<dbReference type="Proteomes" id="UP000393182">
    <property type="component" value="Unassembled WGS sequence"/>
</dbReference>
<evidence type="ECO:0000313" key="14">
    <source>
        <dbReference type="EMBL" id="EAG1893101.1"/>
    </source>
</evidence>
<dbReference type="EMBL" id="AAAIKW010000006">
    <property type="protein sequence ID" value="EAC4552780.1"/>
    <property type="molecule type" value="Genomic_DNA"/>
</dbReference>
<dbReference type="EMBL" id="QXLS01000002">
    <property type="protein sequence ID" value="RKA09244.1"/>
    <property type="molecule type" value="Genomic_DNA"/>
</dbReference>
<reference evidence="50 52" key="5">
    <citation type="submission" date="2018-06" db="EMBL/GenBank/DDBJ databases">
        <authorList>
            <consortium name="PulseNet: The National Subtyping Network for Foodborne Disease Surveillance"/>
            <person name="Tarr C.L."/>
            <person name="Trees E."/>
            <person name="Katz L.S."/>
            <person name="Carleton-Romer H.A."/>
            <person name="Stroika S."/>
            <person name="Kucerova Z."/>
            <person name="Roache K.F."/>
            <person name="Sabol A.L."/>
            <person name="Besser J."/>
            <person name="Gerner-Smidt P."/>
        </authorList>
    </citation>
    <scope>NUCLEOTIDE SEQUENCE [LARGE SCALE GENOMIC DNA]</scope>
    <source>
        <strain evidence="2 52">2015L-6227</strain>
        <strain evidence="11 50">PNUSAL000134</strain>
        <strain evidence="6 56">PNUSAL000910</strain>
        <strain evidence="13 57">PNUSAL002180</strain>
        <strain evidence="14 69">PNUSAL002298</strain>
        <strain evidence="28 55">PNUSAL004402</strain>
        <strain evidence="32 72">PNUSAL005692</strain>
    </source>
</reference>
<dbReference type="Proteomes" id="UP000549379">
    <property type="component" value="Unassembled WGS sequence"/>
</dbReference>
<reference evidence="45 80" key="10">
    <citation type="submission" date="2020-06" db="EMBL/GenBank/DDBJ databases">
        <title>Two Listeria outbreaks in Switzerland in 2018 and 2020.</title>
        <authorList>
            <person name="Stevens M.J.A."/>
            <person name="Bloemberg G."/>
            <person name="Nusch-Inderbinnen M."/>
            <person name="Stephan R."/>
        </authorList>
    </citation>
    <scope>NUCLEOTIDE SEQUENCE [LARGE SCALE GENOMIC DNA]</scope>
    <source>
        <strain evidence="45 80">N18-0707</strain>
    </source>
</reference>
<dbReference type="Proteomes" id="UP000410967">
    <property type="component" value="Unassembled WGS sequence"/>
</dbReference>
<evidence type="ECO:0000256" key="1">
    <source>
        <dbReference type="SAM" id="Phobius"/>
    </source>
</evidence>
<reference evidence="47 48" key="2">
    <citation type="journal article" date="2018" name="BMC Genomics">
        <title>Genes significantly associated with lineage II food isolates of Listeria monocytogenes.</title>
        <authorList>
            <person name="Pirone-Davies C."/>
            <person name="Chen Y."/>
            <person name="Pightling A."/>
            <person name="Ryan G."/>
            <person name="Wang Y."/>
            <person name="Yao K."/>
            <person name="Hoffmann M."/>
            <person name="Allard M.W."/>
        </authorList>
    </citation>
    <scope>NUCLEOTIDE SEQUENCE [LARGE SCALE GENOMIC DNA]</scope>
    <source>
        <strain evidence="47 48">PNUSAL000550</strain>
    </source>
</reference>
<reference evidence="85 86" key="3">
    <citation type="journal article" date="2018" name="Genome Biol.">
        <title>SKESA: strategic k-mer extension for scrupulous assemblies.</title>
        <authorList>
            <person name="Souvorov A."/>
            <person name="Agarwala R."/>
            <person name="Lipman D.J."/>
        </authorList>
    </citation>
    <scope>NUCLEOTIDE SEQUENCE [LARGE SCALE GENOMIC DNA]</scope>
    <source>
        <strain evidence="37">09CEB371LM</strain>
        <strain evidence="43">2017-325981-023-01</strain>
        <strain evidence="39 88">CFIAFB20100120</strain>
        <strain evidence="38 85">CFIAFB20130012</strain>
        <strain evidence="41">CFIAFB20170037</strain>
        <strain evidence="40 86">CFIAFB20170045</strain>
        <strain evidence="42 87">DMG1500109</strain>
    </source>
</reference>
<dbReference type="EMBL" id="AAASLB010000003">
    <property type="protein sequence ID" value="EAE4941953.1"/>
    <property type="molecule type" value="Genomic_DNA"/>
</dbReference>
<dbReference type="EMBL" id="AABAYG010000003">
    <property type="protein sequence ID" value="EAG2245312.1"/>
    <property type="molecule type" value="Genomic_DNA"/>
</dbReference>
<evidence type="ECO:0000313" key="40">
    <source>
        <dbReference type="EMBL" id="HAC0011731.1"/>
    </source>
</evidence>
<dbReference type="Proteomes" id="UP000350032">
    <property type="component" value="Unassembled WGS sequence"/>
</dbReference>
<dbReference type="Proteomes" id="UP000527632">
    <property type="component" value="Unassembled WGS sequence"/>
</dbReference>
<evidence type="ECO:0000313" key="47">
    <source>
        <dbReference type="EMBL" id="RKA09244.1"/>
    </source>
</evidence>
<evidence type="ECO:0000313" key="63">
    <source>
        <dbReference type="Proteomes" id="UP000410967"/>
    </source>
</evidence>
<dbReference type="EMBL" id="AAAQQZ010000007">
    <property type="protein sequence ID" value="EAE1339834.1"/>
    <property type="molecule type" value="Genomic_DNA"/>
</dbReference>
<comment type="caution">
    <text evidence="17">The sequence shown here is derived from an EMBL/GenBank/DDBJ whole genome shotgun (WGS) entry which is preliminary data.</text>
</comment>
<dbReference type="Proteomes" id="UP000467536">
    <property type="component" value="Unassembled WGS sequence"/>
</dbReference>
<evidence type="ECO:0000313" key="23">
    <source>
        <dbReference type="EMBL" id="EAG9386863.1"/>
    </source>
</evidence>
<evidence type="ECO:0000313" key="89">
    <source>
        <dbReference type="Proteomes" id="UP000852906"/>
    </source>
</evidence>
<dbReference type="EMBL" id="DAAIJL010000005">
    <property type="protein sequence ID" value="HAB8557072.1"/>
    <property type="molecule type" value="Genomic_DNA"/>
</dbReference>
<evidence type="ECO:0000313" key="18">
    <source>
        <dbReference type="EMBL" id="EAG2997159.1"/>
    </source>
</evidence>
<dbReference type="EMBL" id="AABAWE010000002">
    <property type="protein sequence ID" value="EAG2086668.1"/>
    <property type="molecule type" value="Genomic_DNA"/>
</dbReference>
<dbReference type="EMBL" id="AABDGJ010000001">
    <property type="protein sequence ID" value="EAG6989355.1"/>
    <property type="molecule type" value="Genomic_DNA"/>
</dbReference>
<keyword evidence="1" id="KW-0812">Transmembrane</keyword>
<dbReference type="Proteomes" id="UP000844415">
    <property type="component" value="Unassembled WGS sequence"/>
</dbReference>
<dbReference type="Proteomes" id="UP000379076">
    <property type="component" value="Unassembled WGS sequence"/>
</dbReference>
<evidence type="ECO:0000313" key="72">
    <source>
        <dbReference type="Proteomes" id="UP000489121"/>
    </source>
</evidence>
<dbReference type="Proteomes" id="UP000272537">
    <property type="component" value="Unassembled WGS sequence"/>
</dbReference>
<evidence type="ECO:0000313" key="59">
    <source>
        <dbReference type="Proteomes" id="UP000365297"/>
    </source>
</evidence>
<reference evidence="31 58" key="8">
    <citation type="submission" date="2019-09" db="EMBL/GenBank/DDBJ databases">
        <authorList>
            <consortium name="GenomeTrakr network: Whole genome sequencing for foodborne pathogen traceback"/>
        </authorList>
    </citation>
    <scope>NUCLEOTIDE SEQUENCE [LARGE SCALE GENOMIC DNA]</scope>
    <source>
        <strain evidence="22 82">CFSAN004300</strain>
        <strain evidence="23 73">CFSAN072474</strain>
        <strain evidence="31 58">FLAG-55987</strain>
        <strain evidence="29 63">PHLUSALM00088</strain>
    </source>
</reference>
<evidence type="ECO:0000313" key="22">
    <source>
        <dbReference type="EMBL" id="EAG6989355.1"/>
    </source>
</evidence>
<evidence type="ECO:0000313" key="31">
    <source>
        <dbReference type="EMBL" id="ECY6543069.1"/>
    </source>
</evidence>
<evidence type="ECO:0000313" key="17">
    <source>
        <dbReference type="EMBL" id="EAG2514751.1"/>
    </source>
</evidence>
<evidence type="ECO:0000313" key="49">
    <source>
        <dbReference type="Proteomes" id="UP000331186"/>
    </source>
</evidence>
<evidence type="ECO:0000313" key="13">
    <source>
        <dbReference type="EMBL" id="EAG0868478.1"/>
    </source>
</evidence>
<dbReference type="EMBL" id="AAANYR010000004">
    <property type="protein sequence ID" value="EAD5786693.1"/>
    <property type="molecule type" value="Genomic_DNA"/>
</dbReference>
<dbReference type="Proteomes" id="UP000336166">
    <property type="component" value="Unassembled WGS sequence"/>
</dbReference>
<evidence type="ECO:0000313" key="54">
    <source>
        <dbReference type="Proteomes" id="UP000345329"/>
    </source>
</evidence>
<dbReference type="Proteomes" id="UP000841146">
    <property type="component" value="Unassembled WGS sequence"/>
</dbReference>
<dbReference type="Proteomes" id="UP000337746">
    <property type="component" value="Unassembled WGS sequence"/>
</dbReference>
<reference evidence="77 78" key="7">
    <citation type="submission" date="2019-04" db="EMBL/GenBank/DDBJ databases">
        <authorList>
            <person name="Ashton P.M."/>
            <person name="Dallman T."/>
            <person name="Nair S."/>
            <person name="De Pinna E."/>
            <person name="Peters T."/>
            <person name="Grant K."/>
        </authorList>
    </citation>
    <scope>NUCLEOTIDE SEQUENCE [LARGE SCALE GENOMIC DNA]</scope>
    <source>
        <strain evidence="25 78">282333</strain>
        <strain evidence="26 77">282352</strain>
        <strain evidence="24 81">289003</strain>
        <strain evidence="35 68">788324</strain>
        <strain evidence="12">RL15000286</strain>
    </source>
</reference>
<dbReference type="Proteomes" id="UP000364988">
    <property type="component" value="Unassembled WGS sequence"/>
</dbReference>
<feature type="transmembrane region" description="Helical" evidence="1">
    <location>
        <begin position="6"/>
        <end position="35"/>
    </location>
</feature>
<reference evidence="44 66" key="4">
    <citation type="submission" date="2018-04" db="EMBL/GenBank/DDBJ databases">
        <title>Genome Analysis of a Prevalent Clone of Listeria monocytogenes Sequence Type 87 in China.</title>
        <authorList>
            <person name="Wang Y."/>
        </authorList>
    </citation>
    <scope>NUCLEOTIDE SEQUENCE [LARGE SCALE GENOMIC DNA]</scope>
    <source>
        <strain evidence="44 66">ICDC_LM1523</strain>
    </source>
</reference>